<evidence type="ECO:0008006" key="4">
    <source>
        <dbReference type="Google" id="ProtNLM"/>
    </source>
</evidence>
<feature type="transmembrane region" description="Helical" evidence="1">
    <location>
        <begin position="117"/>
        <end position="137"/>
    </location>
</feature>
<keyword evidence="1" id="KW-0812">Transmembrane</keyword>
<evidence type="ECO:0000313" key="2">
    <source>
        <dbReference type="EMBL" id="AOM82601.1"/>
    </source>
</evidence>
<name>A0A1D7QUB2_9BACI</name>
<sequence>MNEKQKIIVNEIQKWRESKLLPEKYCDFLISLYTEGNAPDTNTDTDTEPSKALLPALKKMLITIGLILVVLILLILFLYFTQMPPVFQIGMLALVMIFSVAAAFFYQNKDRIYTHVYIILAAFMSFILTVVGTDLFFDHERMFLGGAIIILCLLWVLAGWRLRLPYLWISGVSGVILFIGFLIVERL</sequence>
<organism evidence="2 3">
    <name type="scientific">Salisediminibacterium beveridgei</name>
    <dbReference type="NCBI Taxonomy" id="632773"/>
    <lineage>
        <taxon>Bacteria</taxon>
        <taxon>Bacillati</taxon>
        <taxon>Bacillota</taxon>
        <taxon>Bacilli</taxon>
        <taxon>Bacillales</taxon>
        <taxon>Bacillaceae</taxon>
        <taxon>Salisediminibacterium</taxon>
    </lineage>
</organism>
<feature type="transmembrane region" description="Helical" evidence="1">
    <location>
        <begin position="86"/>
        <end position="105"/>
    </location>
</feature>
<keyword evidence="1" id="KW-1133">Transmembrane helix</keyword>
<dbReference type="RefSeq" id="WP_069366623.1">
    <property type="nucleotide sequence ID" value="NZ_CP012502.1"/>
</dbReference>
<protein>
    <recommendedName>
        <fullName evidence="4">DUF2157 domain-containing protein</fullName>
    </recommendedName>
</protein>
<reference evidence="2 3" key="1">
    <citation type="submission" date="2015-08" db="EMBL/GenBank/DDBJ databases">
        <title>The complete genome sequence of Bacillus beveridgei MLTeJB.</title>
        <authorList>
            <person name="Hanson T.E."/>
            <person name="Mesa C."/>
            <person name="Basesman S.M."/>
            <person name="Oremland R.S."/>
        </authorList>
    </citation>
    <scope>NUCLEOTIDE SEQUENCE [LARGE SCALE GENOMIC DNA]</scope>
    <source>
        <strain evidence="2 3">MLTeJB</strain>
    </source>
</reference>
<gene>
    <name evidence="2" type="ORF">BBEV_1233</name>
</gene>
<feature type="transmembrane region" description="Helical" evidence="1">
    <location>
        <begin position="60"/>
        <end position="80"/>
    </location>
</feature>
<accession>A0A1D7QUB2</accession>
<feature type="transmembrane region" description="Helical" evidence="1">
    <location>
        <begin position="167"/>
        <end position="184"/>
    </location>
</feature>
<dbReference type="KEGG" id="bbev:BBEV_1233"/>
<proteinExistence type="predicted"/>
<feature type="transmembrane region" description="Helical" evidence="1">
    <location>
        <begin position="143"/>
        <end position="160"/>
    </location>
</feature>
<dbReference type="AlphaFoldDB" id="A0A1D7QUB2"/>
<dbReference type="STRING" id="632773.BBEV_1233"/>
<evidence type="ECO:0000256" key="1">
    <source>
        <dbReference type="SAM" id="Phobius"/>
    </source>
</evidence>
<evidence type="ECO:0000313" key="3">
    <source>
        <dbReference type="Proteomes" id="UP000094463"/>
    </source>
</evidence>
<keyword evidence="3" id="KW-1185">Reference proteome</keyword>
<dbReference type="Proteomes" id="UP000094463">
    <property type="component" value="Chromosome"/>
</dbReference>
<keyword evidence="1" id="KW-0472">Membrane</keyword>
<dbReference type="EMBL" id="CP012502">
    <property type="protein sequence ID" value="AOM82601.1"/>
    <property type="molecule type" value="Genomic_DNA"/>
</dbReference>